<evidence type="ECO:0000313" key="3">
    <source>
        <dbReference type="EMBL" id="KGG50588.1"/>
    </source>
</evidence>
<organism evidence="3 4">
    <name type="scientific">Mitosporidium daphniae</name>
    <dbReference type="NCBI Taxonomy" id="1485682"/>
    <lineage>
        <taxon>Eukaryota</taxon>
        <taxon>Fungi</taxon>
        <taxon>Fungi incertae sedis</taxon>
        <taxon>Microsporidia</taxon>
        <taxon>Mitosporidium</taxon>
    </lineage>
</organism>
<dbReference type="OrthoDB" id="10052321at2759"/>
<dbReference type="GO" id="GO:0005634">
    <property type="term" value="C:nucleus"/>
    <property type="evidence" value="ECO:0007669"/>
    <property type="project" value="InterPro"/>
</dbReference>
<dbReference type="Pfam" id="PF03943">
    <property type="entry name" value="TAP_C"/>
    <property type="match status" value="1"/>
</dbReference>
<dbReference type="EMBL" id="JMKJ01000572">
    <property type="protein sequence ID" value="KGG50588.1"/>
    <property type="molecule type" value="Genomic_DNA"/>
</dbReference>
<dbReference type="GO" id="GO:0032543">
    <property type="term" value="P:mitochondrial translation"/>
    <property type="evidence" value="ECO:0007669"/>
    <property type="project" value="TreeGrafter"/>
</dbReference>
<dbReference type="GeneID" id="25260521"/>
<proteinExistence type="predicted"/>
<accession>A0A098VNF7</accession>
<dbReference type="HOGENOM" id="CLU_618322_0_0_1"/>
<dbReference type="GO" id="GO:0051028">
    <property type="term" value="P:mRNA transport"/>
    <property type="evidence" value="ECO:0007669"/>
    <property type="project" value="InterPro"/>
</dbReference>
<dbReference type="GO" id="GO:0005763">
    <property type="term" value="C:mitochondrial small ribosomal subunit"/>
    <property type="evidence" value="ECO:0007669"/>
    <property type="project" value="TreeGrafter"/>
</dbReference>
<reference evidence="3 4" key="1">
    <citation type="submission" date="2014-04" db="EMBL/GenBank/DDBJ databases">
        <title>A new species of microsporidia sheds light on the evolution of extreme parasitism.</title>
        <authorList>
            <person name="Haag K.L."/>
            <person name="James T.Y."/>
            <person name="Larsson R."/>
            <person name="Schaer T.M."/>
            <person name="Refardt D."/>
            <person name="Pombert J.-F."/>
            <person name="Ebert D."/>
        </authorList>
    </citation>
    <scope>NUCLEOTIDE SEQUENCE [LARGE SCALE GENOMIC DNA]</scope>
    <source>
        <strain evidence="3 4">UGP3</strain>
        <tissue evidence="3">Spores</tissue>
    </source>
</reference>
<evidence type="ECO:0000259" key="2">
    <source>
        <dbReference type="Pfam" id="PF03943"/>
    </source>
</evidence>
<comment type="caution">
    <text evidence="3">The sequence shown here is derived from an EMBL/GenBank/DDBJ whole genome shotgun (WGS) entry which is preliminary data.</text>
</comment>
<dbReference type="AlphaFoldDB" id="A0A098VNF7"/>
<dbReference type="VEuPathDB" id="MicrosporidiaDB:DI09_63p120"/>
<protein>
    <recommendedName>
        <fullName evidence="2">TAP-C domain-containing protein</fullName>
    </recommendedName>
</protein>
<dbReference type="InterPro" id="IPR005637">
    <property type="entry name" value="TAP_C_dom"/>
</dbReference>
<evidence type="ECO:0000313" key="4">
    <source>
        <dbReference type="Proteomes" id="UP000029725"/>
    </source>
</evidence>
<dbReference type="Pfam" id="PF12298">
    <property type="entry name" value="Bot1p"/>
    <property type="match status" value="1"/>
</dbReference>
<dbReference type="InterPro" id="IPR021036">
    <property type="entry name" value="Ribosomal_mS45"/>
</dbReference>
<keyword evidence="4" id="KW-1185">Reference proteome</keyword>
<feature type="domain" description="TAP-C" evidence="2">
    <location>
        <begin position="50"/>
        <end position="80"/>
    </location>
</feature>
<dbReference type="Proteomes" id="UP000029725">
    <property type="component" value="Unassembled WGS sequence"/>
</dbReference>
<dbReference type="GO" id="GO:0003735">
    <property type="term" value="F:structural constituent of ribosome"/>
    <property type="evidence" value="ECO:0007669"/>
    <property type="project" value="TreeGrafter"/>
</dbReference>
<dbReference type="PANTHER" id="PTHR28158">
    <property type="entry name" value="37S RIBOSOMAL PROTEIN S35, MITOCHONDRIAL"/>
    <property type="match status" value="1"/>
</dbReference>
<dbReference type="PANTHER" id="PTHR28158:SF1">
    <property type="entry name" value="SMALL RIBOSOMAL SUBUNIT PROTEIN MS45"/>
    <property type="match status" value="1"/>
</dbReference>
<sequence length="443" mass="51122">MTGSPFNFSILFDDWYLTRYVDSVSPAMPSTDQAMEPCELSHLTPMKKAIVTEFSKTVKLTIPFALQCLEQNGWRVLDAQEAVRILKAARAGYSSRARYPSDVPRVQNGLRLTEHPNSIKRKELFSNLKAWIPIVHKYAKENPVGPIFFGPTSPFPYNQEFKNTVPISDNMKNLIFGTYKESPLYWTVRRLSRAFCLSIERIEAILRMKMLQDEMVARNFEIDKEYVARMEMAVGVNVNDYLPFSQRLSSSGSQIDIKEGEIFSYRIDSILKKPNQWLKPTFVKIHESKELTPEQAGAILEYDVVVARDYLSTRPLVKPDKDVPQSQKLIRNDPCERSRDRLMLVRDINGDLREASDTERLSEAKRIWNTDAPKMMQPKQPYDPSQPRPFPKICIPRAFFKSFTLRKPRYLREENACREASQPMPSPHADVETTPELADLTRS</sequence>
<dbReference type="RefSeq" id="XP_013237015.1">
    <property type="nucleotide sequence ID" value="XM_013381561.1"/>
</dbReference>
<evidence type="ECO:0000256" key="1">
    <source>
        <dbReference type="SAM" id="MobiDB-lite"/>
    </source>
</evidence>
<gene>
    <name evidence="3" type="ORF">DI09_63p120</name>
</gene>
<name>A0A098VNF7_9MICR</name>
<feature type="region of interest" description="Disordered" evidence="1">
    <location>
        <begin position="416"/>
        <end position="443"/>
    </location>
</feature>